<comment type="caution">
    <text evidence="1">The sequence shown here is derived from an EMBL/GenBank/DDBJ whole genome shotgun (WGS) entry which is preliminary data.</text>
</comment>
<organism evidence="1 2">
    <name type="scientific">Ogataea philodendri</name>
    <dbReference type="NCBI Taxonomy" id="1378263"/>
    <lineage>
        <taxon>Eukaryota</taxon>
        <taxon>Fungi</taxon>
        <taxon>Dikarya</taxon>
        <taxon>Ascomycota</taxon>
        <taxon>Saccharomycotina</taxon>
        <taxon>Pichiomycetes</taxon>
        <taxon>Pichiales</taxon>
        <taxon>Pichiaceae</taxon>
        <taxon>Ogataea</taxon>
    </lineage>
</organism>
<evidence type="ECO:0000313" key="2">
    <source>
        <dbReference type="Proteomes" id="UP000769157"/>
    </source>
</evidence>
<protein>
    <submittedName>
        <fullName evidence="1">Uncharacterized protein</fullName>
    </submittedName>
</protein>
<dbReference type="GeneID" id="70236350"/>
<reference evidence="1" key="2">
    <citation type="submission" date="2021-01" db="EMBL/GenBank/DDBJ databases">
        <authorList>
            <person name="Schikora-Tamarit M.A."/>
        </authorList>
    </citation>
    <scope>NUCLEOTIDE SEQUENCE</scope>
    <source>
        <strain evidence="1">CBS6075</strain>
    </source>
</reference>
<accession>A0A9P8T4X3</accession>
<dbReference type="EMBL" id="JAEUBE010000295">
    <property type="protein sequence ID" value="KAH3666196.1"/>
    <property type="molecule type" value="Genomic_DNA"/>
</dbReference>
<gene>
    <name evidence="1" type="ORF">OGAPHI_004385</name>
</gene>
<name>A0A9P8T4X3_9ASCO</name>
<evidence type="ECO:0000313" key="1">
    <source>
        <dbReference type="EMBL" id="KAH3666196.1"/>
    </source>
</evidence>
<dbReference type="Proteomes" id="UP000769157">
    <property type="component" value="Unassembled WGS sequence"/>
</dbReference>
<reference evidence="1" key="1">
    <citation type="journal article" date="2021" name="Open Biol.">
        <title>Shared evolutionary footprints suggest mitochondrial oxidative damage underlies multiple complex I losses in fungi.</title>
        <authorList>
            <person name="Schikora-Tamarit M.A."/>
            <person name="Marcet-Houben M."/>
            <person name="Nosek J."/>
            <person name="Gabaldon T."/>
        </authorList>
    </citation>
    <scope>NUCLEOTIDE SEQUENCE</scope>
    <source>
        <strain evidence="1">CBS6075</strain>
    </source>
</reference>
<proteinExistence type="predicted"/>
<keyword evidence="2" id="KW-1185">Reference proteome</keyword>
<dbReference type="RefSeq" id="XP_046061400.1">
    <property type="nucleotide sequence ID" value="XM_046205457.1"/>
</dbReference>
<dbReference type="AlphaFoldDB" id="A0A9P8T4X3"/>
<sequence length="207" mass="23422">MINDWIVPSATTFKSTIRVVLSGPLPIFIGIKVPISAKWTNLSLEPLFRTSSLYLAAGKSQALVNEEFVVTEIANRVWPKILGIQNVNKDSSRLRTDNSTNQLVCVRVEFLDSHVNLTNIVDSKWSRPSRLATGETNLQLFRVNTRHLVQRTELTRLDMDHTRSSDFGNLDSTIQIVSDDISWNHANDLSQTVNSFSFRDMDSNIVF</sequence>